<accession>A0A8S5MM35</accession>
<sequence>MVVDLNSPIRHYLVHSLPFALDFACAFRENQ</sequence>
<evidence type="ECO:0000313" key="1">
    <source>
        <dbReference type="EMBL" id="DAD83234.1"/>
    </source>
</evidence>
<reference evidence="1" key="1">
    <citation type="journal article" date="2021" name="Proc. Natl. Acad. Sci. U.S.A.">
        <title>A Catalog of Tens of Thousands of Viruses from Human Metagenomes Reveals Hidden Associations with Chronic Diseases.</title>
        <authorList>
            <person name="Tisza M.J."/>
            <person name="Buck C.B."/>
        </authorList>
    </citation>
    <scope>NUCLEOTIDE SEQUENCE</scope>
    <source>
        <strain evidence="1">CtzyI3</strain>
    </source>
</reference>
<organism evidence="1">
    <name type="scientific">Myoviridae sp. ctzyI3</name>
    <dbReference type="NCBI Taxonomy" id="2826722"/>
    <lineage>
        <taxon>Viruses</taxon>
        <taxon>Duplodnaviria</taxon>
        <taxon>Heunggongvirae</taxon>
        <taxon>Uroviricota</taxon>
        <taxon>Caudoviricetes</taxon>
    </lineage>
</organism>
<name>A0A8S5MM35_9CAUD</name>
<proteinExistence type="predicted"/>
<protein>
    <submittedName>
        <fullName evidence="1">Uncharacterized protein</fullName>
    </submittedName>
</protein>
<dbReference type="EMBL" id="BK014931">
    <property type="protein sequence ID" value="DAD83234.1"/>
    <property type="molecule type" value="Genomic_DNA"/>
</dbReference>